<feature type="chain" id="PRO_5041943507" description="Beta-xylanase" evidence="14">
    <location>
        <begin position="21"/>
        <end position="401"/>
    </location>
</feature>
<feature type="signal peptide" evidence="14">
    <location>
        <begin position="1"/>
        <end position="20"/>
    </location>
</feature>
<keyword evidence="6" id="KW-0858">Xylan degradation</keyword>
<dbReference type="GO" id="GO:0031176">
    <property type="term" value="F:endo-1,4-beta-xylanase activity"/>
    <property type="evidence" value="ECO:0007669"/>
    <property type="project" value="UniProtKB-EC"/>
</dbReference>
<organism evidence="17 18">
    <name type="scientific">Mycena albidolilacea</name>
    <dbReference type="NCBI Taxonomy" id="1033008"/>
    <lineage>
        <taxon>Eukaryota</taxon>
        <taxon>Fungi</taxon>
        <taxon>Dikarya</taxon>
        <taxon>Basidiomycota</taxon>
        <taxon>Agaricomycotina</taxon>
        <taxon>Agaricomycetes</taxon>
        <taxon>Agaricomycetidae</taxon>
        <taxon>Agaricales</taxon>
        <taxon>Marasmiineae</taxon>
        <taxon>Mycenaceae</taxon>
        <taxon>Mycena</taxon>
    </lineage>
</organism>
<dbReference type="PROSITE" id="PS51164">
    <property type="entry name" value="CBM1_2"/>
    <property type="match status" value="1"/>
</dbReference>
<evidence type="ECO:0000256" key="1">
    <source>
        <dbReference type="ARBA" id="ARBA00000681"/>
    </source>
</evidence>
<dbReference type="PROSITE" id="PS00591">
    <property type="entry name" value="GH10_1"/>
    <property type="match status" value="1"/>
</dbReference>
<dbReference type="GO" id="GO:0030248">
    <property type="term" value="F:cellulose binding"/>
    <property type="evidence" value="ECO:0007669"/>
    <property type="project" value="InterPro"/>
</dbReference>
<dbReference type="GO" id="GO:0045493">
    <property type="term" value="P:xylan catabolic process"/>
    <property type="evidence" value="ECO:0007669"/>
    <property type="project" value="UniProtKB-KW"/>
</dbReference>
<evidence type="ECO:0000256" key="14">
    <source>
        <dbReference type="SAM" id="SignalP"/>
    </source>
</evidence>
<keyword evidence="9 13" id="KW-0119">Carbohydrate metabolism</keyword>
<evidence type="ECO:0000256" key="6">
    <source>
        <dbReference type="ARBA" id="ARBA00022651"/>
    </source>
</evidence>
<feature type="active site" description="Nucleophile" evidence="12">
    <location>
        <position position="320"/>
    </location>
</feature>
<protein>
    <recommendedName>
        <fullName evidence="13">Beta-xylanase</fullName>
        <ecNumber evidence="13">3.2.1.8</ecNumber>
    </recommendedName>
</protein>
<gene>
    <name evidence="17" type="ORF">DFH08DRAFT_696600</name>
</gene>
<dbReference type="AlphaFoldDB" id="A0AAD7ESU4"/>
<evidence type="ECO:0000256" key="9">
    <source>
        <dbReference type="ARBA" id="ARBA00023277"/>
    </source>
</evidence>
<evidence type="ECO:0000256" key="8">
    <source>
        <dbReference type="ARBA" id="ARBA00022801"/>
    </source>
</evidence>
<evidence type="ECO:0000313" key="18">
    <source>
        <dbReference type="Proteomes" id="UP001218218"/>
    </source>
</evidence>
<keyword evidence="8 13" id="KW-0378">Hydrolase</keyword>
<evidence type="ECO:0000313" key="17">
    <source>
        <dbReference type="EMBL" id="KAJ7349692.1"/>
    </source>
</evidence>
<dbReference type="EMBL" id="JARIHO010000015">
    <property type="protein sequence ID" value="KAJ7349692.1"/>
    <property type="molecule type" value="Genomic_DNA"/>
</dbReference>
<feature type="domain" description="GH10" evidence="16">
    <location>
        <begin position="80"/>
        <end position="398"/>
    </location>
</feature>
<dbReference type="EC" id="3.2.1.8" evidence="13"/>
<dbReference type="InterPro" id="IPR044846">
    <property type="entry name" value="GH10"/>
</dbReference>
<dbReference type="PROSITE" id="PS51760">
    <property type="entry name" value="GH10_2"/>
    <property type="match status" value="1"/>
</dbReference>
<evidence type="ECO:0000256" key="7">
    <source>
        <dbReference type="ARBA" id="ARBA00022729"/>
    </source>
</evidence>
<sequence>MARFSAFFVSFLSLLPFAIAQSQEWGQCGGMGWTGPTTCVSGTSCVFMNDFYSQGAASTGTTTVTTTATTTATGSGSTSTAMLNTIAKANANKLYFGSATDNSELSDTAYVAILKNNAEFGQITPANSMKWDATEPSNGVFSFTNGDQIASFAKANGQLLRGHNLAWYQQLPSWVNSVPTAQVGSVLTTHVTTVVKHYAGQVYAWDVVNGMSIYNPHDGSWRSFVFFNALGQNYVSMALTAARAADPAAKLYINDYNIETAGAKATAMLNLVKALQAAKVPIDGIGMESHLIVGEVPAASAFISNFEQFTALGIEVAVTELDIRMTLPATPALLAQQKTDYQNVVAACKAVAKCVGVTIWDYTDKYSWVPSTFSGQGEACPWDANLVRKPAYDGIAAGFTN</sequence>
<name>A0AAD7ESU4_9AGAR</name>
<dbReference type="InterPro" id="IPR000254">
    <property type="entry name" value="CBD"/>
</dbReference>
<keyword evidence="7 14" id="KW-0732">Signal</keyword>
<dbReference type="PANTHER" id="PTHR31490:SF35">
    <property type="entry name" value="ENDO-1,4-BETA-XYLANASE"/>
    <property type="match status" value="1"/>
</dbReference>
<comment type="catalytic activity">
    <reaction evidence="1 13">
        <text>Endohydrolysis of (1-&gt;4)-beta-D-xylosidic linkages in xylans.</text>
        <dbReference type="EC" id="3.2.1.8"/>
    </reaction>
</comment>
<dbReference type="PRINTS" id="PR00134">
    <property type="entry name" value="GLHYDRLASE10"/>
</dbReference>
<dbReference type="Pfam" id="PF00331">
    <property type="entry name" value="Glyco_hydro_10"/>
    <property type="match status" value="1"/>
</dbReference>
<comment type="subcellular location">
    <subcellularLocation>
        <location evidence="2">Secreted</location>
    </subcellularLocation>
</comment>
<dbReference type="InterPro" id="IPR001000">
    <property type="entry name" value="GH10_dom"/>
</dbReference>
<feature type="domain" description="CBM1" evidence="15">
    <location>
        <begin position="20"/>
        <end position="56"/>
    </location>
</feature>
<dbReference type="SMART" id="SM00236">
    <property type="entry name" value="fCBD"/>
    <property type="match status" value="1"/>
</dbReference>
<dbReference type="GO" id="GO:0005576">
    <property type="term" value="C:extracellular region"/>
    <property type="evidence" value="ECO:0007669"/>
    <property type="project" value="UniProtKB-SubCell"/>
</dbReference>
<evidence type="ECO:0000256" key="13">
    <source>
        <dbReference type="RuleBase" id="RU361174"/>
    </source>
</evidence>
<accession>A0AAD7ESU4</accession>
<comment type="pathway">
    <text evidence="3">Glycan degradation; xylan degradation.</text>
</comment>
<dbReference type="Pfam" id="PF00734">
    <property type="entry name" value="CBM_1"/>
    <property type="match status" value="1"/>
</dbReference>
<dbReference type="PANTHER" id="PTHR31490">
    <property type="entry name" value="GLYCOSYL HYDROLASE"/>
    <property type="match status" value="1"/>
</dbReference>
<dbReference type="InterPro" id="IPR035971">
    <property type="entry name" value="CBD_sf"/>
</dbReference>
<evidence type="ECO:0000256" key="3">
    <source>
        <dbReference type="ARBA" id="ARBA00004851"/>
    </source>
</evidence>
<dbReference type="Proteomes" id="UP001218218">
    <property type="component" value="Unassembled WGS sequence"/>
</dbReference>
<evidence type="ECO:0000259" key="15">
    <source>
        <dbReference type="PROSITE" id="PS51164"/>
    </source>
</evidence>
<evidence type="ECO:0000256" key="12">
    <source>
        <dbReference type="PROSITE-ProRule" id="PRU10061"/>
    </source>
</evidence>
<evidence type="ECO:0000256" key="2">
    <source>
        <dbReference type="ARBA" id="ARBA00004613"/>
    </source>
</evidence>
<keyword evidence="5" id="KW-0964">Secreted</keyword>
<evidence type="ECO:0000256" key="10">
    <source>
        <dbReference type="ARBA" id="ARBA00023295"/>
    </source>
</evidence>
<evidence type="ECO:0000259" key="16">
    <source>
        <dbReference type="PROSITE" id="PS51760"/>
    </source>
</evidence>
<comment type="caution">
    <text evidence="17">The sequence shown here is derived from an EMBL/GenBank/DDBJ whole genome shotgun (WGS) entry which is preliminary data.</text>
</comment>
<proteinExistence type="inferred from homology"/>
<evidence type="ECO:0000256" key="5">
    <source>
        <dbReference type="ARBA" id="ARBA00022525"/>
    </source>
</evidence>
<dbReference type="InterPro" id="IPR017853">
    <property type="entry name" value="GH"/>
</dbReference>
<dbReference type="SUPFAM" id="SSF51445">
    <property type="entry name" value="(Trans)glycosidases"/>
    <property type="match status" value="1"/>
</dbReference>
<keyword evidence="11 13" id="KW-0624">Polysaccharide degradation</keyword>
<evidence type="ECO:0000256" key="11">
    <source>
        <dbReference type="ARBA" id="ARBA00023326"/>
    </source>
</evidence>
<dbReference type="Gene3D" id="3.20.20.80">
    <property type="entry name" value="Glycosidases"/>
    <property type="match status" value="1"/>
</dbReference>
<dbReference type="SUPFAM" id="SSF57180">
    <property type="entry name" value="Cellulose-binding domain"/>
    <property type="match status" value="1"/>
</dbReference>
<reference evidence="17" key="1">
    <citation type="submission" date="2023-03" db="EMBL/GenBank/DDBJ databases">
        <title>Massive genome expansion in bonnet fungi (Mycena s.s.) driven by repeated elements and novel gene families across ecological guilds.</title>
        <authorList>
            <consortium name="Lawrence Berkeley National Laboratory"/>
            <person name="Harder C.B."/>
            <person name="Miyauchi S."/>
            <person name="Viragh M."/>
            <person name="Kuo A."/>
            <person name="Thoen E."/>
            <person name="Andreopoulos B."/>
            <person name="Lu D."/>
            <person name="Skrede I."/>
            <person name="Drula E."/>
            <person name="Henrissat B."/>
            <person name="Morin E."/>
            <person name="Kohler A."/>
            <person name="Barry K."/>
            <person name="LaButti K."/>
            <person name="Morin E."/>
            <person name="Salamov A."/>
            <person name="Lipzen A."/>
            <person name="Mereny Z."/>
            <person name="Hegedus B."/>
            <person name="Baldrian P."/>
            <person name="Stursova M."/>
            <person name="Weitz H."/>
            <person name="Taylor A."/>
            <person name="Grigoriev I.V."/>
            <person name="Nagy L.G."/>
            <person name="Martin F."/>
            <person name="Kauserud H."/>
        </authorList>
    </citation>
    <scope>NUCLEOTIDE SEQUENCE</scope>
    <source>
        <strain evidence="17">CBHHK002</strain>
    </source>
</reference>
<keyword evidence="10 13" id="KW-0326">Glycosidase</keyword>
<keyword evidence="18" id="KW-1185">Reference proteome</keyword>
<dbReference type="InterPro" id="IPR031158">
    <property type="entry name" value="GH10_AS"/>
</dbReference>
<comment type="similarity">
    <text evidence="4 13">Belongs to the glycosyl hydrolase 10 (cellulase F) family.</text>
</comment>
<evidence type="ECO:0000256" key="4">
    <source>
        <dbReference type="ARBA" id="ARBA00007495"/>
    </source>
</evidence>
<dbReference type="SMART" id="SM00633">
    <property type="entry name" value="Glyco_10"/>
    <property type="match status" value="1"/>
</dbReference>